<dbReference type="InterPro" id="IPR021110">
    <property type="entry name" value="DNA_rep_checkpnt_protein"/>
</dbReference>
<feature type="compositionally biased region" description="Acidic residues" evidence="10">
    <location>
        <begin position="673"/>
        <end position="682"/>
    </location>
</feature>
<dbReference type="InterPro" id="IPR040152">
    <property type="entry name" value="Atp25"/>
</dbReference>
<gene>
    <name evidence="11" type="ORF">CA3LBN_000674</name>
</gene>
<keyword evidence="4 9" id="KW-0999">Mitochondrion inner membrane</keyword>
<feature type="region of interest" description="Disordered" evidence="10">
    <location>
        <begin position="955"/>
        <end position="1015"/>
    </location>
</feature>
<dbReference type="Gene3D" id="3.30.460.10">
    <property type="entry name" value="Beta Polymerase, domain 2"/>
    <property type="match status" value="1"/>
</dbReference>
<dbReference type="SUPFAM" id="SSF81301">
    <property type="entry name" value="Nucleotidyltransferase"/>
    <property type="match status" value="1"/>
</dbReference>
<dbReference type="EMBL" id="CP076661">
    <property type="protein sequence ID" value="QWU86456.1"/>
    <property type="molecule type" value="Genomic_DNA"/>
</dbReference>
<feature type="region of interest" description="Disordered" evidence="10">
    <location>
        <begin position="634"/>
        <end position="696"/>
    </location>
</feature>
<name>A0ABX8I6R0_9ASCO</name>
<comment type="similarity">
    <text evidence="3 9">Belongs to the ATP25 family.</text>
</comment>
<feature type="compositionally biased region" description="Basic residues" evidence="10">
    <location>
        <begin position="901"/>
        <end position="919"/>
    </location>
</feature>
<feature type="compositionally biased region" description="Polar residues" evidence="10">
    <location>
        <begin position="834"/>
        <end position="848"/>
    </location>
</feature>
<evidence type="ECO:0000256" key="3">
    <source>
        <dbReference type="ARBA" id="ARBA00010787"/>
    </source>
</evidence>
<evidence type="ECO:0000256" key="8">
    <source>
        <dbReference type="ARBA" id="ARBA00023242"/>
    </source>
</evidence>
<comment type="subcellular location">
    <subcellularLocation>
        <location evidence="2 9">Mitochondrion inner membrane</location>
        <topology evidence="2 9">Peripheral membrane protein</topology>
        <orientation evidence="2 9">Matrix side</orientation>
    </subcellularLocation>
    <subcellularLocation>
        <location evidence="1">Nucleus</location>
    </subcellularLocation>
</comment>
<dbReference type="Proteomes" id="UP000825434">
    <property type="component" value="Chromosome 1"/>
</dbReference>
<dbReference type="Pfam" id="PF11719">
    <property type="entry name" value="Drc1-Sld2"/>
    <property type="match status" value="1"/>
</dbReference>
<dbReference type="InterPro" id="IPR043519">
    <property type="entry name" value="NT_sf"/>
</dbReference>
<feature type="compositionally biased region" description="Polar residues" evidence="10">
    <location>
        <begin position="796"/>
        <end position="824"/>
    </location>
</feature>
<evidence type="ECO:0000256" key="5">
    <source>
        <dbReference type="ARBA" id="ARBA00022946"/>
    </source>
</evidence>
<feature type="compositionally biased region" description="Basic residues" evidence="10">
    <location>
        <begin position="1006"/>
        <end position="1015"/>
    </location>
</feature>
<evidence type="ECO:0000256" key="4">
    <source>
        <dbReference type="ARBA" id="ARBA00022792"/>
    </source>
</evidence>
<dbReference type="CDD" id="cd22289">
    <property type="entry name" value="RecQL4_SLD2_NTD"/>
    <property type="match status" value="1"/>
</dbReference>
<evidence type="ECO:0000256" key="7">
    <source>
        <dbReference type="ARBA" id="ARBA00023136"/>
    </source>
</evidence>
<keyword evidence="7 9" id="KW-0472">Membrane</keyword>
<sequence>MYRLPNLARVARVNSSRPFFLAQRLRRFNSTKVSPDEHTEEAPENIDVPWYLRQDVSSPLLEKEEVKLPSIPDYAPAEVRKFCDLMANSYGMSDILLFDMTELDESHDYRANNKNTDFIIICSGKSEKHNFKAAGEFRYYLKHEHDYVPHMEGMTNGALSPVMRRRLLRRASRGPPATHNDYGMSANSWIFCQHENIDVHILTKERREELNLESMWCKPEDADKYISKDTSPDFSDHIFSGIRRFHTSSRAYSSSGALQSQIDNLTSLSSDSTDAEIKKHIDEFEAEFNSPTAYDHNLRFKLYKTVHFARPSLVAFEHVEKVLLEKYASLEIALDSTLDLAKEKSQDVTEYVKLLIDSPEWNKKPFEKIHADHKFQKLSSFIRMLYCFSNDTFAMTSNPDFLPLVWRLSCHEISQPVTSKQVDEVIEEGVVQVGEPGKKLEMATYDADAVLELITYHYDGTGEKVSPEFEELLLFTYGNAGKWDRFWSFWNETCFLRSASKEEVLKSWLRLVIFLSLTNNKTQILHLFNHHWDIGGGVGGTVVTALRENGGAFSSEKDSQAFKAAVESMLQTLGTEKFEDRSFDMSLEKDLLKYKLQIKEWERSFAASNGRIPSKADVKANQEIYKAYKTYNHLKSKQKKKQQQAERESSKDNVKKGENASSLEPLDFVPSVDAEEELEDEGNALSHAELGPTPQANGKVLSLFDIMSPPESSPSRKENVSSKVINSSPLKDPAVFKTPTKSVKRIELSDLTPARNNSAKKSLTSVLQSVSTPNKNASSNDNIETPFYLGKVNNRFQFSPGTGESPSKNMPTTPVTKSNKNPKTPSKLLEEPRFSTSPSPFKTERMSSFGNNKKLTDVFNEAINLQIDEELKAEVESELMLEMERELDEEGAAAQDEPTARKTRKRITQKRTTRRWKIKPRGESEVIESFEGKNVHEEIKKLEEKEKNDLIEYIEGPREGQESYSSEEETEIAVKPKPSEPTNKRKKLTPISNNFKRLKINDPRTKRFKQRMRRR</sequence>
<evidence type="ECO:0000256" key="6">
    <source>
        <dbReference type="ARBA" id="ARBA00023128"/>
    </source>
</evidence>
<keyword evidence="12" id="KW-1185">Reference proteome</keyword>
<evidence type="ECO:0000313" key="12">
    <source>
        <dbReference type="Proteomes" id="UP000825434"/>
    </source>
</evidence>
<dbReference type="Gene3D" id="1.10.10.1460">
    <property type="match status" value="1"/>
</dbReference>
<comment type="function">
    <text evidence="9">Mitochondrial mRNA stabilization factor.</text>
</comment>
<evidence type="ECO:0000313" key="11">
    <source>
        <dbReference type="EMBL" id="QWU86456.1"/>
    </source>
</evidence>
<feature type="region of interest" description="Disordered" evidence="10">
    <location>
        <begin position="796"/>
        <end position="848"/>
    </location>
</feature>
<keyword evidence="6 9" id="KW-0496">Mitochondrion</keyword>
<accession>A0ABX8I6R0</accession>
<dbReference type="PANTHER" id="PTHR28087">
    <property type="entry name" value="ATPASE SYNTHESIS PROTEIN 25, MITOCHONDRIAL"/>
    <property type="match status" value="1"/>
</dbReference>
<evidence type="ECO:0000256" key="10">
    <source>
        <dbReference type="SAM" id="MobiDB-lite"/>
    </source>
</evidence>
<evidence type="ECO:0000256" key="2">
    <source>
        <dbReference type="ARBA" id="ARBA00004443"/>
    </source>
</evidence>
<dbReference type="Pfam" id="PF02410">
    <property type="entry name" value="RsfS"/>
    <property type="match status" value="1"/>
</dbReference>
<evidence type="ECO:0000256" key="1">
    <source>
        <dbReference type="ARBA" id="ARBA00004123"/>
    </source>
</evidence>
<reference evidence="11 12" key="1">
    <citation type="submission" date="2021-06" db="EMBL/GenBank/DDBJ databases">
        <title>Candida outbreak in Lebanon.</title>
        <authorList>
            <person name="Finianos M."/>
        </authorList>
    </citation>
    <scope>NUCLEOTIDE SEQUENCE [LARGE SCALE GENOMIC DNA]</scope>
    <source>
        <strain evidence="11">CA3LBN</strain>
    </source>
</reference>
<organism evidence="11 12">
    <name type="scientific">Candidozyma haemuli</name>
    <dbReference type="NCBI Taxonomy" id="45357"/>
    <lineage>
        <taxon>Eukaryota</taxon>
        <taxon>Fungi</taxon>
        <taxon>Dikarya</taxon>
        <taxon>Ascomycota</taxon>
        <taxon>Saccharomycotina</taxon>
        <taxon>Pichiomycetes</taxon>
        <taxon>Metschnikowiaceae</taxon>
        <taxon>Candidozyma</taxon>
    </lineage>
</organism>
<keyword evidence="8" id="KW-0539">Nucleus</keyword>
<protein>
    <recommendedName>
        <fullName evidence="9">ATPase synthesis protein 25</fullName>
    </recommendedName>
</protein>
<proteinExistence type="inferred from homology"/>
<keyword evidence="5 9" id="KW-0809">Transit peptide</keyword>
<feature type="compositionally biased region" description="Basic and acidic residues" evidence="10">
    <location>
        <begin position="643"/>
        <end position="658"/>
    </location>
</feature>
<dbReference type="PANTHER" id="PTHR28087:SF1">
    <property type="entry name" value="ATPASE SYNTHESIS PROTEIN 25, MITOCHONDRIAL"/>
    <property type="match status" value="1"/>
</dbReference>
<feature type="region of interest" description="Disordered" evidence="10">
    <location>
        <begin position="885"/>
        <end position="921"/>
    </location>
</feature>
<evidence type="ECO:0000256" key="9">
    <source>
        <dbReference type="RuleBase" id="RU367062"/>
    </source>
</evidence>